<gene>
    <name evidence="2" type="ORF">SAE02_00100</name>
</gene>
<reference evidence="2 3" key="1">
    <citation type="submission" date="2019-07" db="EMBL/GenBank/DDBJ databases">
        <title>Whole genome shotgun sequence of Skermanella aerolata NBRC 106429.</title>
        <authorList>
            <person name="Hosoyama A."/>
            <person name="Uohara A."/>
            <person name="Ohji S."/>
            <person name="Ichikawa N."/>
        </authorList>
    </citation>
    <scope>NUCLEOTIDE SEQUENCE [LARGE SCALE GENOMIC DNA]</scope>
    <source>
        <strain evidence="2 3">NBRC 106429</strain>
    </source>
</reference>
<organism evidence="2 3">
    <name type="scientific">Skermanella aerolata</name>
    <dbReference type="NCBI Taxonomy" id="393310"/>
    <lineage>
        <taxon>Bacteria</taxon>
        <taxon>Pseudomonadati</taxon>
        <taxon>Pseudomonadota</taxon>
        <taxon>Alphaproteobacteria</taxon>
        <taxon>Rhodospirillales</taxon>
        <taxon>Azospirillaceae</taxon>
        <taxon>Skermanella</taxon>
    </lineage>
</organism>
<evidence type="ECO:0000313" key="3">
    <source>
        <dbReference type="Proteomes" id="UP000321523"/>
    </source>
</evidence>
<feature type="region of interest" description="Disordered" evidence="1">
    <location>
        <begin position="41"/>
        <end position="92"/>
    </location>
</feature>
<feature type="compositionally biased region" description="Basic and acidic residues" evidence="1">
    <location>
        <begin position="66"/>
        <end position="92"/>
    </location>
</feature>
<dbReference type="EMBL" id="BJYZ01000001">
    <property type="protein sequence ID" value="GEO35862.1"/>
    <property type="molecule type" value="Genomic_DNA"/>
</dbReference>
<dbReference type="RefSeq" id="WP_044431408.1">
    <property type="nucleotide sequence ID" value="NZ_BJYZ01000001.1"/>
</dbReference>
<evidence type="ECO:0000256" key="1">
    <source>
        <dbReference type="SAM" id="MobiDB-lite"/>
    </source>
</evidence>
<sequence length="92" mass="10328">MLKLGTWVEYEKQTGRIVGRTFEGQPKYDVMLADGSVRPNVREGDLATLPHMEPDLRSTDLGTGDRPAKSMDHEQTAHERTAGEARNADFDR</sequence>
<proteinExistence type="predicted"/>
<dbReference type="AlphaFoldDB" id="A0A512DHD7"/>
<comment type="caution">
    <text evidence="2">The sequence shown here is derived from an EMBL/GenBank/DDBJ whole genome shotgun (WGS) entry which is preliminary data.</text>
</comment>
<name>A0A512DHD7_9PROT</name>
<dbReference type="Proteomes" id="UP000321523">
    <property type="component" value="Unassembled WGS sequence"/>
</dbReference>
<evidence type="ECO:0008006" key="4">
    <source>
        <dbReference type="Google" id="ProtNLM"/>
    </source>
</evidence>
<keyword evidence="3" id="KW-1185">Reference proteome</keyword>
<protein>
    <recommendedName>
        <fullName evidence="4">Hypervirulence associated protein TUDOR domain-containing protein</fullName>
    </recommendedName>
</protein>
<accession>A0A512DHD7</accession>
<evidence type="ECO:0000313" key="2">
    <source>
        <dbReference type="EMBL" id="GEO35862.1"/>
    </source>
</evidence>